<name>A0A2S9K6C0_9BURK</name>
<keyword evidence="1" id="KW-0418">Kinase</keyword>
<organism evidence="1 2">
    <name type="scientific">Malikia granosa</name>
    <dbReference type="NCBI Taxonomy" id="263067"/>
    <lineage>
        <taxon>Bacteria</taxon>
        <taxon>Pseudomonadati</taxon>
        <taxon>Pseudomonadota</taxon>
        <taxon>Betaproteobacteria</taxon>
        <taxon>Burkholderiales</taxon>
        <taxon>Comamonadaceae</taxon>
        <taxon>Malikia</taxon>
    </lineage>
</organism>
<dbReference type="GO" id="GO:0016301">
    <property type="term" value="F:kinase activity"/>
    <property type="evidence" value="ECO:0007669"/>
    <property type="project" value="UniProtKB-KW"/>
</dbReference>
<comment type="caution">
    <text evidence="1">The sequence shown here is derived from an EMBL/GenBank/DDBJ whole genome shotgun (WGS) entry which is preliminary data.</text>
</comment>
<evidence type="ECO:0000313" key="1">
    <source>
        <dbReference type="EMBL" id="PRD65935.1"/>
    </source>
</evidence>
<dbReference type="Proteomes" id="UP000238589">
    <property type="component" value="Unassembled WGS sequence"/>
</dbReference>
<dbReference type="RefSeq" id="WP_105747787.1">
    <property type="nucleotide sequence ID" value="NZ_PVLQ01000022.1"/>
</dbReference>
<dbReference type="Pfam" id="PF10865">
    <property type="entry name" value="DUF2703"/>
    <property type="match status" value="1"/>
</dbReference>
<sequence>MKTLSIVWQRLVNDQGKTCPRCQGTGDAVRRALERLRTVLEPLGVQPVLECRTLDMQAFQHQPAESNRIWVDGQPLEAWLGGQTGASRCCDACGEQDCRTLELEGRCYEVIPEELLVRAGLKAGIRLLEPAPASQAAAGSGKPASCCGSGGCCY</sequence>
<accession>A0A2S9K6C0</accession>
<dbReference type="AlphaFoldDB" id="A0A2S9K6C0"/>
<dbReference type="OrthoDB" id="9809963at2"/>
<keyword evidence="1" id="KW-0808">Transferase</keyword>
<dbReference type="InterPro" id="IPR021219">
    <property type="entry name" value="DUF2703"/>
</dbReference>
<proteinExistence type="predicted"/>
<evidence type="ECO:0000313" key="2">
    <source>
        <dbReference type="Proteomes" id="UP000238589"/>
    </source>
</evidence>
<protein>
    <submittedName>
        <fullName evidence="1">Heavy metal sensor signal transduction histidine kinase</fullName>
    </submittedName>
</protein>
<reference evidence="1 2" key="1">
    <citation type="submission" date="2018-03" db="EMBL/GenBank/DDBJ databases">
        <title>Comparative genomics illustrates the genes involved in a hyperalkaliphilic mechanisms of Serpentinomonas isolated from highly-alkaline calcium-rich serpentinized springs.</title>
        <authorList>
            <person name="Suzuki S."/>
            <person name="Ishii S."/>
            <person name="Walworth N."/>
            <person name="Bird L."/>
            <person name="Kuenen J.G."/>
            <person name="Nealson K.H."/>
        </authorList>
    </citation>
    <scope>NUCLEOTIDE SEQUENCE [LARGE SCALE GENOMIC DNA]</scope>
    <source>
        <strain evidence="1 2">P1</strain>
    </source>
</reference>
<keyword evidence="2" id="KW-1185">Reference proteome</keyword>
<dbReference type="EMBL" id="PVLQ01000022">
    <property type="protein sequence ID" value="PRD65935.1"/>
    <property type="molecule type" value="Genomic_DNA"/>
</dbReference>
<gene>
    <name evidence="1" type="ORF">C6P64_06515</name>
</gene>